<keyword evidence="3" id="KW-1185">Reference proteome</keyword>
<feature type="compositionally biased region" description="Basic and acidic residues" evidence="1">
    <location>
        <begin position="8"/>
        <end position="19"/>
    </location>
</feature>
<organism evidence="2 3">
    <name type="scientific">Gossypium anomalum</name>
    <dbReference type="NCBI Taxonomy" id="47600"/>
    <lineage>
        <taxon>Eukaryota</taxon>
        <taxon>Viridiplantae</taxon>
        <taxon>Streptophyta</taxon>
        <taxon>Embryophyta</taxon>
        <taxon>Tracheophyta</taxon>
        <taxon>Spermatophyta</taxon>
        <taxon>Magnoliopsida</taxon>
        <taxon>eudicotyledons</taxon>
        <taxon>Gunneridae</taxon>
        <taxon>Pentapetalae</taxon>
        <taxon>rosids</taxon>
        <taxon>malvids</taxon>
        <taxon>Malvales</taxon>
        <taxon>Malvaceae</taxon>
        <taxon>Malvoideae</taxon>
        <taxon>Gossypium</taxon>
    </lineage>
</organism>
<feature type="region of interest" description="Disordered" evidence="1">
    <location>
        <begin position="1"/>
        <end position="26"/>
    </location>
</feature>
<sequence length="385" mass="42293">MGDEEEERRELNLVSKKDEEERESSMTPWEQHAKVISIPRFDYKAPSSLLQRSHSGFLITCTISTSALGNGVLTFSFILLSEREKSATKEALAIFSKVLACATFELFLLRFMETVCWPFNGDDDTLGCSGNSDANADSKRRKIYTEEIDQNIGNSVDSSEITDAAGEIPKDDCFVSAKTDKSQAPEFVLSLVKLTRSGLLLLTFPWGNSLDTIDVVSKIFCDLESGSLKSPLWCHRIFPIQATCTLNEKELQAVVSKLVFQFVNDKRNKLAQPLKFAVGFNRRGTEESRMKTPKDASNNSDISVLLDRNKCFGAVAAAVKGIVSDSVVDLKSPELSILVELLPLSGVPNGSLLVGVSVLPQNLVSTKPRLCIKPLVCDKNGKKAS</sequence>
<dbReference type="EMBL" id="JAHUZN010000003">
    <property type="protein sequence ID" value="KAG8498742.1"/>
    <property type="molecule type" value="Genomic_DNA"/>
</dbReference>
<comment type="caution">
    <text evidence="2">The sequence shown here is derived from an EMBL/GenBank/DDBJ whole genome shotgun (WGS) entry which is preliminary data.</text>
</comment>
<dbReference type="PANTHER" id="PTHR13452:SF13">
    <property type="entry name" value="OS02G0672400 PROTEIN"/>
    <property type="match status" value="1"/>
</dbReference>
<gene>
    <name evidence="2" type="ORF">CXB51_005105</name>
</gene>
<evidence type="ECO:0008006" key="4">
    <source>
        <dbReference type="Google" id="ProtNLM"/>
    </source>
</evidence>
<dbReference type="PANTHER" id="PTHR13452">
    <property type="entry name" value="THUMP DOMAIN CONTAINING PROTEIN 1-RELATED"/>
    <property type="match status" value="1"/>
</dbReference>
<dbReference type="SUPFAM" id="SSF143437">
    <property type="entry name" value="THUMP domain-like"/>
    <property type="match status" value="1"/>
</dbReference>
<dbReference type="GO" id="GO:0003723">
    <property type="term" value="F:RNA binding"/>
    <property type="evidence" value="ECO:0007669"/>
    <property type="project" value="InterPro"/>
</dbReference>
<dbReference type="InterPro" id="IPR040183">
    <property type="entry name" value="THUMPD1-like"/>
</dbReference>
<dbReference type="OrthoDB" id="367221at2759"/>
<evidence type="ECO:0000256" key="1">
    <source>
        <dbReference type="SAM" id="MobiDB-lite"/>
    </source>
</evidence>
<accession>A0A8J6D4Z1</accession>
<evidence type="ECO:0000313" key="3">
    <source>
        <dbReference type="Proteomes" id="UP000701853"/>
    </source>
</evidence>
<proteinExistence type="predicted"/>
<dbReference type="CDD" id="cd11717">
    <property type="entry name" value="THUMP_THUMPD1_like"/>
    <property type="match status" value="1"/>
</dbReference>
<dbReference type="GO" id="GO:0006400">
    <property type="term" value="P:tRNA modification"/>
    <property type="evidence" value="ECO:0007669"/>
    <property type="project" value="InterPro"/>
</dbReference>
<dbReference type="Proteomes" id="UP000701853">
    <property type="component" value="Chromosome 3"/>
</dbReference>
<reference evidence="2 3" key="1">
    <citation type="journal article" date="2021" name="bioRxiv">
        <title>The Gossypium anomalum genome as a resource for cotton improvement and evolutionary analysis of hybrid incompatibility.</title>
        <authorList>
            <person name="Grover C.E."/>
            <person name="Yuan D."/>
            <person name="Arick M.A."/>
            <person name="Miller E.R."/>
            <person name="Hu G."/>
            <person name="Peterson D.G."/>
            <person name="Wendel J.F."/>
            <person name="Udall J.A."/>
        </authorList>
    </citation>
    <scope>NUCLEOTIDE SEQUENCE [LARGE SCALE GENOMIC DNA]</scope>
    <source>
        <strain evidence="2">JFW-Udall</strain>
        <tissue evidence="2">Leaf</tissue>
    </source>
</reference>
<name>A0A8J6D4Z1_9ROSI</name>
<dbReference type="AlphaFoldDB" id="A0A8J6D4Z1"/>
<evidence type="ECO:0000313" key="2">
    <source>
        <dbReference type="EMBL" id="KAG8498742.1"/>
    </source>
</evidence>
<protein>
    <recommendedName>
        <fullName evidence="4">THUMP domain-containing protein</fullName>
    </recommendedName>
</protein>